<evidence type="ECO:0000313" key="4">
    <source>
        <dbReference type="EMBL" id="EWS71329.1"/>
    </source>
</evidence>
<evidence type="ECO:0000256" key="2">
    <source>
        <dbReference type="SAM" id="MobiDB-lite"/>
    </source>
</evidence>
<keyword evidence="3" id="KW-1133">Transmembrane helix</keyword>
<gene>
    <name evidence="4" type="ORF">TTHERM_000329879</name>
</gene>
<dbReference type="KEGG" id="tet:TTHERM_000329879"/>
<name>W7XF02_TETTS</name>
<feature type="transmembrane region" description="Helical" evidence="3">
    <location>
        <begin position="523"/>
        <end position="540"/>
    </location>
</feature>
<organism evidence="4 5">
    <name type="scientific">Tetrahymena thermophila (strain SB210)</name>
    <dbReference type="NCBI Taxonomy" id="312017"/>
    <lineage>
        <taxon>Eukaryota</taxon>
        <taxon>Sar</taxon>
        <taxon>Alveolata</taxon>
        <taxon>Ciliophora</taxon>
        <taxon>Intramacronucleata</taxon>
        <taxon>Oligohymenophorea</taxon>
        <taxon>Hymenostomatida</taxon>
        <taxon>Tetrahymenina</taxon>
        <taxon>Tetrahymenidae</taxon>
        <taxon>Tetrahymena</taxon>
    </lineage>
</organism>
<dbReference type="EMBL" id="GG662299">
    <property type="protein sequence ID" value="EWS71329.1"/>
    <property type="molecule type" value="Genomic_DNA"/>
</dbReference>
<feature type="coiled-coil region" evidence="1">
    <location>
        <begin position="683"/>
        <end position="710"/>
    </location>
</feature>
<dbReference type="RefSeq" id="XP_012656147.1">
    <property type="nucleotide sequence ID" value="XM_012800693.1"/>
</dbReference>
<accession>W7XF02</accession>
<dbReference type="InParanoid" id="W7XF02"/>
<keyword evidence="5" id="KW-1185">Reference proteome</keyword>
<dbReference type="eggNOG" id="ENOG502SJ7U">
    <property type="taxonomic scope" value="Eukaryota"/>
</dbReference>
<dbReference type="AlphaFoldDB" id="W7XF02"/>
<dbReference type="Proteomes" id="UP000009168">
    <property type="component" value="Unassembled WGS sequence"/>
</dbReference>
<dbReference type="OrthoDB" id="296709at2759"/>
<feature type="compositionally biased region" description="Polar residues" evidence="2">
    <location>
        <begin position="20"/>
        <end position="39"/>
    </location>
</feature>
<keyword evidence="3 4" id="KW-0812">Transmembrane</keyword>
<evidence type="ECO:0000313" key="5">
    <source>
        <dbReference type="Proteomes" id="UP000009168"/>
    </source>
</evidence>
<proteinExistence type="predicted"/>
<feature type="region of interest" description="Disordered" evidence="2">
    <location>
        <begin position="1"/>
        <end position="39"/>
    </location>
</feature>
<keyword evidence="3" id="KW-0472">Membrane</keyword>
<sequence>MDSLEVPKDTKKEEKHFISRENSPNSKASNSQNAENTNPISQFNDEIVQMLEKLDMKHLSINSLDKDVEELKQKYATIHGEQFLKKANTVSNVFISIKKLIERCYKHIFKIYNQSLSDYDIPKKQYVLMEIQDFLDYNKISHKVSNQLENKIKLSIITDCQIFIFLLSQIPSIYVTFFEKDFFPYLENIEILDDEIDLHLCKEVIVKKISEQMTSMMSINSDYIISITNNYFEVFIELMNTKIAILFTECKSSMTSYINEFQSATEKANLCNRYVIIGLLRELSKRCRNKITQILSESLFALIDPEVTQNFVSFIIQSNELFDLKYEKNFDISKYFEFDNDALGQQFNQKQEENVAKQNLQQQIQDKLQKIMKQNEKLVICNCVRKDGHHGFFIEREDGKQFLLHKNIKGKLILLNAKYMSDGWMKEEQDEQQKTLKSFDQLIQQVKEKKEGDFLQENGKNLPPPDLNKSSPLYINSAAGDLGSSLGYCLANINKYQSTTDFLKDFGKIATINGSITYIVQKLPIVGTLLMIGGLGFSTYQLYQNKVANSKSKMGQIGKMALGTGSTITASFSGALIGQAVIPVPILGAFIGGVIGGIIGGTSSNYAIQMLNKSKFDLMIQKLEKSIHPQGYWEYSRDMLNRLGITNKYFQSSIPETLQTTNIDKQDQWMTMCCYGMLSTYYSTKEQKQREKLQKKLKKSNNQQEQQEILEQLEYAKEWLPAIQNSQIWLLDRDILILKYLIQIEEFIKTVISSA</sequence>
<dbReference type="GeneID" id="24438471"/>
<evidence type="ECO:0000256" key="3">
    <source>
        <dbReference type="SAM" id="Phobius"/>
    </source>
</evidence>
<protein>
    <submittedName>
        <fullName evidence="4">Transmembrane protein, putative</fullName>
    </submittedName>
</protein>
<feature type="transmembrane region" description="Helical" evidence="3">
    <location>
        <begin position="561"/>
        <end position="582"/>
    </location>
</feature>
<feature type="coiled-coil region" evidence="1">
    <location>
        <begin position="350"/>
        <end position="377"/>
    </location>
</feature>
<evidence type="ECO:0000256" key="1">
    <source>
        <dbReference type="SAM" id="Coils"/>
    </source>
</evidence>
<feature type="transmembrane region" description="Helical" evidence="3">
    <location>
        <begin position="588"/>
        <end position="608"/>
    </location>
</feature>
<keyword evidence="1" id="KW-0175">Coiled coil</keyword>
<feature type="compositionally biased region" description="Basic and acidic residues" evidence="2">
    <location>
        <begin position="1"/>
        <end position="19"/>
    </location>
</feature>
<reference evidence="5" key="1">
    <citation type="journal article" date="2006" name="PLoS Biol.">
        <title>Macronuclear genome sequence of the ciliate Tetrahymena thermophila, a model eukaryote.</title>
        <authorList>
            <person name="Eisen J.A."/>
            <person name="Coyne R.S."/>
            <person name="Wu M."/>
            <person name="Wu D."/>
            <person name="Thiagarajan M."/>
            <person name="Wortman J.R."/>
            <person name="Badger J.H."/>
            <person name="Ren Q."/>
            <person name="Amedeo P."/>
            <person name="Jones K.M."/>
            <person name="Tallon L.J."/>
            <person name="Delcher A.L."/>
            <person name="Salzberg S.L."/>
            <person name="Silva J.C."/>
            <person name="Haas B.J."/>
            <person name="Majoros W.H."/>
            <person name="Farzad M."/>
            <person name="Carlton J.M."/>
            <person name="Smith R.K. Jr."/>
            <person name="Garg J."/>
            <person name="Pearlman R.E."/>
            <person name="Karrer K.M."/>
            <person name="Sun L."/>
            <person name="Manning G."/>
            <person name="Elde N.C."/>
            <person name="Turkewitz A.P."/>
            <person name="Asai D.J."/>
            <person name="Wilkes D.E."/>
            <person name="Wang Y."/>
            <person name="Cai H."/>
            <person name="Collins K."/>
            <person name="Stewart B.A."/>
            <person name="Lee S.R."/>
            <person name="Wilamowska K."/>
            <person name="Weinberg Z."/>
            <person name="Ruzzo W.L."/>
            <person name="Wloga D."/>
            <person name="Gaertig J."/>
            <person name="Frankel J."/>
            <person name="Tsao C.-C."/>
            <person name="Gorovsky M.A."/>
            <person name="Keeling P.J."/>
            <person name="Waller R.F."/>
            <person name="Patron N.J."/>
            <person name="Cherry J.M."/>
            <person name="Stover N.A."/>
            <person name="Krieger C.J."/>
            <person name="del Toro C."/>
            <person name="Ryder H.F."/>
            <person name="Williamson S.C."/>
            <person name="Barbeau R.A."/>
            <person name="Hamilton E.P."/>
            <person name="Orias E."/>
        </authorList>
    </citation>
    <scope>NUCLEOTIDE SEQUENCE [LARGE SCALE GENOMIC DNA]</scope>
    <source>
        <strain evidence="5">SB210</strain>
    </source>
</reference>